<dbReference type="Reactome" id="R-CEL-983170">
    <property type="pathway name" value="Antigen Presentation: Folding, assembly and peptide loading of class I MHC"/>
</dbReference>
<dbReference type="FunFam" id="1.20.1560.10:FF:000154">
    <property type="entry name" value="HAlF transporter (PGP related)"/>
    <property type="match status" value="1"/>
</dbReference>
<protein>
    <submittedName>
        <fullName evidence="9">HAlF transporter (PGP related)</fullName>
    </submittedName>
</protein>
<dbReference type="GO" id="GO:0140359">
    <property type="term" value="F:ABC-type transporter activity"/>
    <property type="evidence" value="ECO:0007669"/>
    <property type="project" value="InterPro"/>
</dbReference>
<dbReference type="SMR" id="O18227"/>
<dbReference type="SMART" id="SM00382">
    <property type="entry name" value="AAA"/>
    <property type="match status" value="1"/>
</dbReference>
<gene>
    <name evidence="9 11" type="primary">haf-8</name>
    <name evidence="9" type="ORF">CELE_Y57G11C.1</name>
    <name evidence="11" type="ORF">Y57G11C.1</name>
</gene>
<dbReference type="Pfam" id="PF00005">
    <property type="entry name" value="ABC_tran"/>
    <property type="match status" value="1"/>
</dbReference>
<evidence type="ECO:0000313" key="10">
    <source>
        <dbReference type="Proteomes" id="UP000001940"/>
    </source>
</evidence>
<evidence type="ECO:0000259" key="7">
    <source>
        <dbReference type="PROSITE" id="PS50893"/>
    </source>
</evidence>
<dbReference type="SUPFAM" id="SSF52540">
    <property type="entry name" value="P-loop containing nucleoside triphosphate hydrolases"/>
    <property type="match status" value="1"/>
</dbReference>
<dbReference type="PaxDb" id="6239-Y57G11C.1"/>
<dbReference type="InterPro" id="IPR017871">
    <property type="entry name" value="ABC_transporter-like_CS"/>
</dbReference>
<dbReference type="InterPro" id="IPR039421">
    <property type="entry name" value="Type_1_exporter"/>
</dbReference>
<dbReference type="PROSITE" id="PS00211">
    <property type="entry name" value="ABC_TRANSPORTER_1"/>
    <property type="match status" value="1"/>
</dbReference>
<dbReference type="InParanoid" id="O18227"/>
<organism evidence="9 10">
    <name type="scientific">Caenorhabditis elegans</name>
    <dbReference type="NCBI Taxonomy" id="6239"/>
    <lineage>
        <taxon>Eukaryota</taxon>
        <taxon>Metazoa</taxon>
        <taxon>Ecdysozoa</taxon>
        <taxon>Nematoda</taxon>
        <taxon>Chromadorea</taxon>
        <taxon>Rhabditida</taxon>
        <taxon>Rhabditina</taxon>
        <taxon>Rhabditomorpha</taxon>
        <taxon>Rhabditoidea</taxon>
        <taxon>Rhabditidae</taxon>
        <taxon>Peloderinae</taxon>
        <taxon>Caenorhabditis</taxon>
    </lineage>
</organism>
<dbReference type="GO" id="GO:0005524">
    <property type="term" value="F:ATP binding"/>
    <property type="evidence" value="ECO:0007669"/>
    <property type="project" value="UniProtKB-KW"/>
</dbReference>
<dbReference type="InterPro" id="IPR003439">
    <property type="entry name" value="ABC_transporter-like_ATP-bd"/>
</dbReference>
<dbReference type="UCSC" id="Y57G11C.1">
    <property type="organism name" value="c. elegans"/>
</dbReference>
<keyword evidence="5" id="KW-1133">Transmembrane helix</keyword>
<dbReference type="Gene3D" id="3.40.50.300">
    <property type="entry name" value="P-loop containing nucleotide triphosphate hydrolases"/>
    <property type="match status" value="1"/>
</dbReference>
<dbReference type="AlphaFoldDB" id="O18227"/>
<evidence type="ECO:0000256" key="4">
    <source>
        <dbReference type="ARBA" id="ARBA00022840"/>
    </source>
</evidence>
<dbReference type="PhylomeDB" id="O18227"/>
<dbReference type="KEGG" id="cel:CELE_Y57G11C.1"/>
<feature type="domain" description="ABC transmembrane type-1" evidence="8">
    <location>
        <begin position="63"/>
        <end position="340"/>
    </location>
</feature>
<dbReference type="CTD" id="190369"/>
<keyword evidence="6" id="KW-0472">Membrane</keyword>
<dbReference type="Pfam" id="PF00664">
    <property type="entry name" value="ABC_membrane"/>
    <property type="match status" value="1"/>
</dbReference>
<dbReference type="CDD" id="cd18572">
    <property type="entry name" value="ABC_6TM_TAP"/>
    <property type="match status" value="1"/>
</dbReference>
<evidence type="ECO:0000256" key="5">
    <source>
        <dbReference type="ARBA" id="ARBA00022989"/>
    </source>
</evidence>
<evidence type="ECO:0000256" key="3">
    <source>
        <dbReference type="ARBA" id="ARBA00022741"/>
    </source>
</evidence>
<dbReference type="OMA" id="GMNWILA"/>
<dbReference type="GeneID" id="190369"/>
<reference evidence="9 10" key="1">
    <citation type="journal article" date="1998" name="Science">
        <title>Genome sequence of the nematode C. elegans: a platform for investigating biology.</title>
        <authorList>
            <consortium name="The C. elegans sequencing consortium"/>
            <person name="Sulson J.E."/>
            <person name="Waterston R."/>
        </authorList>
    </citation>
    <scope>NUCLEOTIDE SEQUENCE [LARGE SCALE GENOMIC DNA]</scope>
    <source>
        <strain evidence="9 10">Bristol N2</strain>
    </source>
</reference>
<keyword evidence="3" id="KW-0547">Nucleotide-binding</keyword>
<keyword evidence="4" id="KW-0067">ATP-binding</keyword>
<evidence type="ECO:0000313" key="11">
    <source>
        <dbReference type="WormBase" id="Y57G11C.1"/>
    </source>
</evidence>
<dbReference type="Proteomes" id="UP000001940">
    <property type="component" value="Chromosome IV"/>
</dbReference>
<keyword evidence="10" id="KW-1185">Reference proteome</keyword>
<dbReference type="InterPro" id="IPR011527">
    <property type="entry name" value="ABC1_TM_dom"/>
</dbReference>
<dbReference type="PROSITE" id="PS50893">
    <property type="entry name" value="ABC_TRANSPORTER_2"/>
    <property type="match status" value="1"/>
</dbReference>
<evidence type="ECO:0000313" key="9">
    <source>
        <dbReference type="EMBL" id="CAB16503.1"/>
    </source>
</evidence>
<dbReference type="SUPFAM" id="SSF90123">
    <property type="entry name" value="ABC transporter transmembrane region"/>
    <property type="match status" value="1"/>
</dbReference>
<dbReference type="OrthoDB" id="6500128at2759"/>
<dbReference type="InterPro" id="IPR036640">
    <property type="entry name" value="ABC1_TM_sf"/>
</dbReference>
<evidence type="ECO:0000259" key="8">
    <source>
        <dbReference type="PROSITE" id="PS50929"/>
    </source>
</evidence>
<evidence type="ECO:0000256" key="2">
    <source>
        <dbReference type="ARBA" id="ARBA00022692"/>
    </source>
</evidence>
<dbReference type="FunCoup" id="O18227">
    <property type="interactions" value="1"/>
</dbReference>
<comment type="subcellular location">
    <subcellularLocation>
        <location evidence="1">Membrane</location>
        <topology evidence="1">Multi-pass membrane protein</topology>
    </subcellularLocation>
</comment>
<dbReference type="STRING" id="6239.Y57G11C.1.1"/>
<proteinExistence type="predicted"/>
<dbReference type="GO" id="GO:0016887">
    <property type="term" value="F:ATP hydrolysis activity"/>
    <property type="evidence" value="ECO:0007669"/>
    <property type="project" value="InterPro"/>
</dbReference>
<dbReference type="PeptideAtlas" id="O18227"/>
<dbReference type="PROSITE" id="PS50929">
    <property type="entry name" value="ABC_TM1F"/>
    <property type="match status" value="1"/>
</dbReference>
<dbReference type="PIRSF" id="PIRSF002773">
    <property type="entry name" value="ABC_prm/ATPase_B"/>
    <property type="match status" value="1"/>
</dbReference>
<dbReference type="PANTHER" id="PTHR43394:SF1">
    <property type="entry name" value="ATP-BINDING CASSETTE SUB-FAMILY B MEMBER 10, MITOCHONDRIAL"/>
    <property type="match status" value="1"/>
</dbReference>
<dbReference type="FunFam" id="3.40.50.300:FF:000218">
    <property type="entry name" value="Multidrug ABC transporter ATP-binding protein"/>
    <property type="match status" value="1"/>
</dbReference>
<dbReference type="RefSeq" id="NP_502776.1">
    <property type="nucleotide sequence ID" value="NM_070375.1"/>
</dbReference>
<feature type="domain" description="ABC transporter" evidence="7">
    <location>
        <begin position="373"/>
        <end position="609"/>
    </location>
</feature>
<dbReference type="eggNOG" id="KOG0058">
    <property type="taxonomic scope" value="Eukaryota"/>
</dbReference>
<dbReference type="GO" id="GO:0042626">
    <property type="term" value="F:ATPase-coupled transmembrane transporter activity"/>
    <property type="evidence" value="ECO:0000318"/>
    <property type="project" value="GO_Central"/>
</dbReference>
<dbReference type="InterPro" id="IPR003593">
    <property type="entry name" value="AAA+_ATPase"/>
</dbReference>
<dbReference type="PANTHER" id="PTHR43394">
    <property type="entry name" value="ATP-DEPENDENT PERMEASE MDL1, MITOCHONDRIAL"/>
    <property type="match status" value="1"/>
</dbReference>
<keyword evidence="2" id="KW-0812">Transmembrane</keyword>
<dbReference type="GO" id="GO:0016020">
    <property type="term" value="C:membrane"/>
    <property type="evidence" value="ECO:0000318"/>
    <property type="project" value="GO_Central"/>
</dbReference>
<dbReference type="PIR" id="T27215">
    <property type="entry name" value="T27215"/>
</dbReference>
<dbReference type="InterPro" id="IPR027417">
    <property type="entry name" value="P-loop_NTPase"/>
</dbReference>
<accession>O18227</accession>
<name>O18227_CAEEL</name>
<dbReference type="GO" id="GO:0055085">
    <property type="term" value="P:transmembrane transport"/>
    <property type="evidence" value="ECO:0000318"/>
    <property type="project" value="GO_Central"/>
</dbReference>
<sequence>MRISCSKSVPFSDLININTGAAGEIVDKNDDEEENRLPLSEHLWEIVKLCGKQWRWFVPAYTLLILDCALNLIEPALYGQMMTNAIQMKSFDIIKRACLLLALIQFSEATCKSACYFFMQYAEKLTARNIRIQLFRSILHQEISFFDENKTGQLVSRITHDSESISNTLPVHIETLVNNLFMFFGSIPIMFCYSWQLTLTSFIEFPITLLMTRYYGLAVEKLSEKENDATAASNETVEEVLSAIRTVRSFAAENFEQKRYTKNTEDWFKISTKTVTLGTIYNYFWALMLRSQDVIRYLYGGYLALNGRMAPEALLTFIFYHWRLHTAINAFSSLFSGVMKTIGLSRKVIHLINRKPQLDYDFGTETPEIQGKIEFEVVEFAYPTRKTVNVINGINLSIESGKTVALVGPSGNGKSTLVSLIQQFYTPQSGRILTDGIPIQNINHQHYHSNIALVAQEPTLFSGTIRENILFGIENGTEEAMLKAAEMANVHEFVSKMDDGYDTKCGEKGVQMSGGQKQRIAIARALIRNPRVLILDEATSALDSESEGMVQEALNKCAKERTVIVIAHRLSTVRKAQKIAVIENGSVKEMGCHDELMENQDGLYYKLVSKQLGSIVDTNIFNCFDMLIFFVLF</sequence>
<dbReference type="AGR" id="WB:WBGene00001818"/>
<dbReference type="Gene3D" id="1.20.1560.10">
    <property type="entry name" value="ABC transporter type 1, transmembrane domain"/>
    <property type="match status" value="1"/>
</dbReference>
<evidence type="ECO:0000256" key="6">
    <source>
        <dbReference type="ARBA" id="ARBA00023136"/>
    </source>
</evidence>
<dbReference type="CDD" id="cd03249">
    <property type="entry name" value="ABC_MTABC3_MDL1_MDL2"/>
    <property type="match status" value="1"/>
</dbReference>
<dbReference type="EMBL" id="BX284604">
    <property type="protein sequence ID" value="CAB16503.1"/>
    <property type="molecule type" value="Genomic_DNA"/>
</dbReference>
<dbReference type="WormBase" id="Y57G11C.1">
    <property type="protein sequence ID" value="CE14926"/>
    <property type="gene ID" value="WBGene00001818"/>
    <property type="gene designation" value="haf-8"/>
</dbReference>
<evidence type="ECO:0000256" key="1">
    <source>
        <dbReference type="ARBA" id="ARBA00004141"/>
    </source>
</evidence>
<dbReference type="HOGENOM" id="CLU_000604_84_3_1"/>